<comment type="caution">
    <text evidence="2">The sequence shown here is derived from an EMBL/GenBank/DDBJ whole genome shotgun (WGS) entry which is preliminary data.</text>
</comment>
<dbReference type="EMBL" id="JAJFAZ020000002">
    <property type="protein sequence ID" value="KAI5343072.1"/>
    <property type="molecule type" value="Genomic_DNA"/>
</dbReference>
<reference evidence="2 3" key="1">
    <citation type="journal article" date="2022" name="G3 (Bethesda)">
        <title>Whole-genome sequence and methylome profiling of the almond [Prunus dulcis (Mill.) D.A. Webb] cultivar 'Nonpareil'.</title>
        <authorList>
            <person name="D'Amico-Willman K.M."/>
            <person name="Ouma W.Z."/>
            <person name="Meulia T."/>
            <person name="Sideli G.M."/>
            <person name="Gradziel T.M."/>
            <person name="Fresnedo-Ramirez J."/>
        </authorList>
    </citation>
    <scope>NUCLEOTIDE SEQUENCE [LARGE SCALE GENOMIC DNA]</scope>
    <source>
        <strain evidence="2">Clone GOH B32 T37-40</strain>
    </source>
</reference>
<sequence length="79" mass="8248">MRTKNKCTEVGTSHEGSRPPKTTLAKGTKGNSSVASSSSKKGKPVKRISSPMGTGVFGVHVSIPGDRNPCSSLLHLDLE</sequence>
<gene>
    <name evidence="2" type="ORF">L3X38_010948</name>
</gene>
<accession>A0AAD4ZDT7</accession>
<feature type="compositionally biased region" description="Low complexity" evidence="1">
    <location>
        <begin position="29"/>
        <end position="39"/>
    </location>
</feature>
<organism evidence="2 3">
    <name type="scientific">Prunus dulcis</name>
    <name type="common">Almond</name>
    <name type="synonym">Amygdalus dulcis</name>
    <dbReference type="NCBI Taxonomy" id="3755"/>
    <lineage>
        <taxon>Eukaryota</taxon>
        <taxon>Viridiplantae</taxon>
        <taxon>Streptophyta</taxon>
        <taxon>Embryophyta</taxon>
        <taxon>Tracheophyta</taxon>
        <taxon>Spermatophyta</taxon>
        <taxon>Magnoliopsida</taxon>
        <taxon>eudicotyledons</taxon>
        <taxon>Gunneridae</taxon>
        <taxon>Pentapetalae</taxon>
        <taxon>rosids</taxon>
        <taxon>fabids</taxon>
        <taxon>Rosales</taxon>
        <taxon>Rosaceae</taxon>
        <taxon>Amygdaloideae</taxon>
        <taxon>Amygdaleae</taxon>
        <taxon>Prunus</taxon>
    </lineage>
</organism>
<keyword evidence="3" id="KW-1185">Reference proteome</keyword>
<evidence type="ECO:0000313" key="3">
    <source>
        <dbReference type="Proteomes" id="UP001054821"/>
    </source>
</evidence>
<dbReference type="AlphaFoldDB" id="A0AAD4ZDT7"/>
<evidence type="ECO:0000256" key="1">
    <source>
        <dbReference type="SAM" id="MobiDB-lite"/>
    </source>
</evidence>
<protein>
    <submittedName>
        <fullName evidence="2">Uncharacterized protein</fullName>
    </submittedName>
</protein>
<evidence type="ECO:0000313" key="2">
    <source>
        <dbReference type="EMBL" id="KAI5343072.1"/>
    </source>
</evidence>
<dbReference type="Proteomes" id="UP001054821">
    <property type="component" value="Chromosome 2"/>
</dbReference>
<feature type="region of interest" description="Disordered" evidence="1">
    <location>
        <begin position="1"/>
        <end position="54"/>
    </location>
</feature>
<name>A0AAD4ZDT7_PRUDU</name>
<proteinExistence type="predicted"/>